<dbReference type="OMA" id="EANLEHW"/>
<dbReference type="KEGG" id="spu:577819"/>
<evidence type="ECO:0000256" key="1">
    <source>
        <dbReference type="ARBA" id="ARBA00007159"/>
    </source>
</evidence>
<dbReference type="GeneID" id="577819"/>
<dbReference type="Proteomes" id="UP000007110">
    <property type="component" value="Unassembled WGS sequence"/>
</dbReference>
<dbReference type="GO" id="GO:0005085">
    <property type="term" value="F:guanyl-nucleotide exchange factor activity"/>
    <property type="evidence" value="ECO:0007669"/>
    <property type="project" value="InterPro"/>
</dbReference>
<dbReference type="EnsemblMetazoa" id="XM_003723800">
    <property type="protein sequence ID" value="XP_003723848"/>
    <property type="gene ID" value="LOC577819"/>
</dbReference>
<reference evidence="4" key="1">
    <citation type="submission" date="2015-02" db="EMBL/GenBank/DDBJ databases">
        <title>Genome sequencing for Strongylocentrotus purpuratus.</title>
        <authorList>
            <person name="Murali S."/>
            <person name="Liu Y."/>
            <person name="Vee V."/>
            <person name="English A."/>
            <person name="Wang M."/>
            <person name="Skinner E."/>
            <person name="Han Y."/>
            <person name="Muzny D.M."/>
            <person name="Worley K.C."/>
            <person name="Gibbs R.A."/>
        </authorList>
    </citation>
    <scope>NUCLEOTIDE SEQUENCE</scope>
</reference>
<dbReference type="EnsemblMetazoa" id="XM_030971966">
    <property type="protein sequence ID" value="XP_030827826"/>
    <property type="gene ID" value="LOC577819"/>
</dbReference>
<keyword evidence="4" id="KW-1185">Reference proteome</keyword>
<organism evidence="3 4">
    <name type="scientific">Strongylocentrotus purpuratus</name>
    <name type="common">Purple sea urchin</name>
    <dbReference type="NCBI Taxonomy" id="7668"/>
    <lineage>
        <taxon>Eukaryota</taxon>
        <taxon>Metazoa</taxon>
        <taxon>Echinodermata</taxon>
        <taxon>Eleutherozoa</taxon>
        <taxon>Echinozoa</taxon>
        <taxon>Echinoidea</taxon>
        <taxon>Euechinoidea</taxon>
        <taxon>Echinacea</taxon>
        <taxon>Camarodonta</taxon>
        <taxon>Echinidea</taxon>
        <taxon>Strongylocentrotidae</taxon>
        <taxon>Strongylocentrotus</taxon>
    </lineage>
</organism>
<dbReference type="PANTHER" id="PTHR13677:SF0">
    <property type="entry name" value="LD41638P"/>
    <property type="match status" value="1"/>
</dbReference>
<feature type="domain" description="UDENN" evidence="2">
    <location>
        <begin position="46"/>
        <end position="512"/>
    </location>
</feature>
<evidence type="ECO:0000313" key="4">
    <source>
        <dbReference type="Proteomes" id="UP000007110"/>
    </source>
</evidence>
<dbReference type="AlphaFoldDB" id="A0A7M7MXZ2"/>
<dbReference type="InterPro" id="IPR024224">
    <property type="entry name" value="DENND6"/>
</dbReference>
<sequence>MATLREGENKVAFRRISDTDNEEMSENTRDGSRKILPWDGFSEWFHCFCVVTFDLELGQALEFIYPSHIKLTEKEKMNICYLSFPDSNSGCMGDTQFSFRIRRCPDKRNLINSKESTEYHKNCLPTLQIDAAHLYGFVYFRQVKDKTSRRGYFQKSLVLVSQLPFTSLFTQLASLVAPEYFDNGEPSIEAACHDIDQWPSPCPGKTLHLPIMGCVLQVRIPSRQDKPSAAAGARGHVELMGSPLTVVPSISEPEMFRCLHPVIPHMQLLWELVLTGETLVVMAPGPGMCADTVHALVSMISPLRFMSDFRPYFTIHDSEFKEYTTRTQAPPSVILGVTNPFFAKTLQHWPHIVRIGEPSYGDKNSKALKPKKPGSIKTLESKPGVYTQYKPFLNKDKNIIKRLSKGMQTRRPTEVQDAMLRRHLLELTQSFMIPLERYVASLMPLQRNISPWKHPPRLKPFDADEFIKTLEHSGPQLTSGLKGDWVGLYKKFFRSKNFEGWFQQRQEEVNCKLSALHLEALCEANIAEWAKDKQEVEVVDLLLKLREKMESVRNNRILVKPELIKQLGMHMDAIVMNLPEDLQSVLQSH</sequence>
<proteinExistence type="inferred from homology"/>
<dbReference type="PANTHER" id="PTHR13677">
    <property type="entry name" value="LD41638P"/>
    <property type="match status" value="1"/>
</dbReference>
<evidence type="ECO:0000313" key="3">
    <source>
        <dbReference type="EnsemblMetazoa" id="XP_030827826"/>
    </source>
</evidence>
<dbReference type="OrthoDB" id="10265409at2759"/>
<dbReference type="InterPro" id="IPR037516">
    <property type="entry name" value="Tripartite_DENN"/>
</dbReference>
<protein>
    <recommendedName>
        <fullName evidence="2">UDENN domain-containing protein</fullName>
    </recommendedName>
</protein>
<dbReference type="InParanoid" id="A0A7M7MXZ2"/>
<name>A0A7M7MXZ2_STRPU</name>
<reference evidence="3" key="2">
    <citation type="submission" date="2021-01" db="UniProtKB">
        <authorList>
            <consortium name="EnsemblMetazoa"/>
        </authorList>
    </citation>
    <scope>IDENTIFICATION</scope>
</reference>
<dbReference type="RefSeq" id="XP_003723848.2">
    <property type="nucleotide sequence ID" value="XM_003723800.3"/>
</dbReference>
<dbReference type="RefSeq" id="XP_030827826.1">
    <property type="nucleotide sequence ID" value="XM_030971966.1"/>
</dbReference>
<dbReference type="InterPro" id="IPR001194">
    <property type="entry name" value="cDENN_dom"/>
</dbReference>
<dbReference type="GO" id="GO:0055037">
    <property type="term" value="C:recycling endosome"/>
    <property type="evidence" value="ECO:0000318"/>
    <property type="project" value="GO_Central"/>
</dbReference>
<evidence type="ECO:0000259" key="2">
    <source>
        <dbReference type="PROSITE" id="PS50211"/>
    </source>
</evidence>
<comment type="similarity">
    <text evidence="1">Belongs to the DENND6 family.</text>
</comment>
<accession>A0A7M7MXZ2</accession>
<dbReference type="Pfam" id="PF02141">
    <property type="entry name" value="DENN"/>
    <property type="match status" value="1"/>
</dbReference>
<dbReference type="PROSITE" id="PS50211">
    <property type="entry name" value="DENN"/>
    <property type="match status" value="1"/>
</dbReference>